<proteinExistence type="predicted"/>
<comment type="caution">
    <text evidence="1">The sequence shown here is derived from an EMBL/GenBank/DDBJ whole genome shotgun (WGS) entry which is preliminary data.</text>
</comment>
<evidence type="ECO:0000313" key="1">
    <source>
        <dbReference type="EMBL" id="MBB5428269.1"/>
    </source>
</evidence>
<dbReference type="AlphaFoldDB" id="A0A7W8QDK0"/>
<reference evidence="1 2" key="1">
    <citation type="submission" date="2020-08" db="EMBL/GenBank/DDBJ databases">
        <title>Genomic Encyclopedia of Type Strains, Phase IV (KMG-V): Genome sequencing to study the core and pangenomes of soil and plant-associated prokaryotes.</title>
        <authorList>
            <person name="Whitman W."/>
        </authorList>
    </citation>
    <scope>NUCLEOTIDE SEQUENCE [LARGE SCALE GENOMIC DNA]</scope>
    <source>
        <strain evidence="1 2">JPY158</strain>
    </source>
</reference>
<evidence type="ECO:0000313" key="2">
    <source>
        <dbReference type="Proteomes" id="UP000592780"/>
    </source>
</evidence>
<protein>
    <submittedName>
        <fullName evidence="1">Uncharacterized protein</fullName>
    </submittedName>
</protein>
<accession>A0A7W8QDK0</accession>
<organism evidence="1 2">
    <name type="scientific">Paraburkholderia atlantica</name>
    <dbReference type="NCBI Taxonomy" id="2654982"/>
    <lineage>
        <taxon>Bacteria</taxon>
        <taxon>Pseudomonadati</taxon>
        <taxon>Pseudomonadota</taxon>
        <taxon>Betaproteobacteria</taxon>
        <taxon>Burkholderiales</taxon>
        <taxon>Burkholderiaceae</taxon>
        <taxon>Paraburkholderia</taxon>
    </lineage>
</organism>
<dbReference type="Proteomes" id="UP000592780">
    <property type="component" value="Unassembled WGS sequence"/>
</dbReference>
<sequence>MGRTCELILYAANMHGPRFHRRPALFHRIGALRQDVIDHANRVGRNVTVSPSPLHDGVHALAVRLALPQSFGNTQVSSVRIHCAACFPLLPAGFESAMTFPRRLLEGERGGSNTGGLLLAE</sequence>
<gene>
    <name evidence="1" type="ORF">HDG40_006456</name>
</gene>
<keyword evidence="2" id="KW-1185">Reference proteome</keyword>
<name>A0A7W8QDK0_PARAM</name>
<dbReference type="EMBL" id="JACHDD010000012">
    <property type="protein sequence ID" value="MBB5428269.1"/>
    <property type="molecule type" value="Genomic_DNA"/>
</dbReference>